<dbReference type="GO" id="GO:0016989">
    <property type="term" value="F:sigma factor antagonist activity"/>
    <property type="evidence" value="ECO:0007669"/>
    <property type="project" value="TreeGrafter"/>
</dbReference>
<dbReference type="HOGENOM" id="CLU_050192_0_1_5"/>
<proteinExistence type="predicted"/>
<keyword evidence="1" id="KW-1133">Transmembrane helix</keyword>
<feature type="domain" description="FecR protein" evidence="2">
    <location>
        <begin position="151"/>
        <end position="242"/>
    </location>
</feature>
<keyword evidence="1" id="KW-0472">Membrane</keyword>
<dbReference type="InterPro" id="IPR012373">
    <property type="entry name" value="Ferrdict_sens_TM"/>
</dbReference>
<dbReference type="Pfam" id="PF04773">
    <property type="entry name" value="FecR"/>
    <property type="match status" value="1"/>
</dbReference>
<dbReference type="PIRSF" id="PIRSF018266">
    <property type="entry name" value="FecR"/>
    <property type="match status" value="1"/>
</dbReference>
<dbReference type="AlphaFoldDB" id="M4ZFA7"/>
<dbReference type="KEGG" id="aol:S58_65300"/>
<dbReference type="Proteomes" id="UP000011841">
    <property type="component" value="Chromosome"/>
</dbReference>
<name>M4ZFA7_9BRAD</name>
<evidence type="ECO:0000259" key="2">
    <source>
        <dbReference type="Pfam" id="PF04773"/>
    </source>
</evidence>
<keyword evidence="1" id="KW-0812">Transmembrane</keyword>
<dbReference type="PANTHER" id="PTHR30273">
    <property type="entry name" value="PERIPLASMIC SIGNAL SENSOR AND SIGMA FACTOR ACTIVATOR FECR-RELATED"/>
    <property type="match status" value="1"/>
</dbReference>
<evidence type="ECO:0000313" key="4">
    <source>
        <dbReference type="EMBL" id="BAM92503.1"/>
    </source>
</evidence>
<dbReference type="eggNOG" id="COG3712">
    <property type="taxonomic scope" value="Bacteria"/>
</dbReference>
<feature type="domain" description="FecR N-terminal" evidence="3">
    <location>
        <begin position="38"/>
        <end position="79"/>
    </location>
</feature>
<evidence type="ECO:0000313" key="5">
    <source>
        <dbReference type="Proteomes" id="UP000011841"/>
    </source>
</evidence>
<dbReference type="STRING" id="1245469.S58_65300"/>
<protein>
    <submittedName>
        <fullName evidence="4">Iron siderophore sensor protein FecR</fullName>
    </submittedName>
</protein>
<dbReference type="Pfam" id="PF16220">
    <property type="entry name" value="DUF4880"/>
    <property type="match status" value="1"/>
</dbReference>
<evidence type="ECO:0000256" key="1">
    <source>
        <dbReference type="SAM" id="Phobius"/>
    </source>
</evidence>
<gene>
    <name evidence="4" type="ORF">S58_65300</name>
</gene>
<reference evidence="4 5" key="1">
    <citation type="journal article" date="2013" name="Appl. Environ. Microbiol.">
        <title>Genome analysis suggests that the soil oligotrophic bacterium Agromonas oligotrophica (Bradyrhizobium oligotrophicum) is a nitrogen-fixing symbiont of Aeschynomene indica.</title>
        <authorList>
            <person name="Okubo T."/>
            <person name="Fukushima S."/>
            <person name="Itakura M."/>
            <person name="Oshima K."/>
            <person name="Longtonglang A."/>
            <person name="Teaumroong N."/>
            <person name="Mitsui H."/>
            <person name="Hattori M."/>
            <person name="Hattori R."/>
            <person name="Hattori T."/>
            <person name="Minamisawa K."/>
        </authorList>
    </citation>
    <scope>NUCLEOTIDE SEQUENCE [LARGE SCALE GENOMIC DNA]</scope>
    <source>
        <strain evidence="4 5">S58</strain>
    </source>
</reference>
<dbReference type="InterPro" id="IPR032623">
    <property type="entry name" value="FecR_N"/>
</dbReference>
<sequence>MTAGRCHEGTVPLPPKRASDLILIAGDDSHSDMDQTLRQALAWVIRLNSGEATSDDAAALTSWRERSPEHEAAFRQAVTLWRGFGDATRKLAGDAAFSKVALRPQTKPRAAIGRRALIGGAMAAAASLAGGYLALRPPLELWPSLQELSADMRTAKGERRSVTLAGDASVVLNTQTSIALRPADGPRRFELISGEAAVQCGPTAQDPVVIDAAGGQITALQADFNLKCLGGFVTVSCLDGSVDVTCKGRVVKIFKAQQVSYSVEKGLGSTSRLDTDSAKAWQNGLLIVRDWPVSRLVTEINRYRPGKIVVMDDQLGRRMISGTFHLDRLDDFIGQAESLFGARARSLPGGLVLLS</sequence>
<dbReference type="Gene3D" id="2.60.120.1440">
    <property type="match status" value="1"/>
</dbReference>
<keyword evidence="5" id="KW-1185">Reference proteome</keyword>
<dbReference type="EMBL" id="AP012603">
    <property type="protein sequence ID" value="BAM92503.1"/>
    <property type="molecule type" value="Genomic_DNA"/>
</dbReference>
<feature type="transmembrane region" description="Helical" evidence="1">
    <location>
        <begin position="116"/>
        <end position="135"/>
    </location>
</feature>
<dbReference type="PATRIC" id="fig|1245469.3.peg.6675"/>
<evidence type="ECO:0000259" key="3">
    <source>
        <dbReference type="Pfam" id="PF16220"/>
    </source>
</evidence>
<dbReference type="InterPro" id="IPR006860">
    <property type="entry name" value="FecR"/>
</dbReference>
<organism evidence="4 5">
    <name type="scientific">Bradyrhizobium oligotrophicum S58</name>
    <dbReference type="NCBI Taxonomy" id="1245469"/>
    <lineage>
        <taxon>Bacteria</taxon>
        <taxon>Pseudomonadati</taxon>
        <taxon>Pseudomonadota</taxon>
        <taxon>Alphaproteobacteria</taxon>
        <taxon>Hyphomicrobiales</taxon>
        <taxon>Nitrobacteraceae</taxon>
        <taxon>Bradyrhizobium</taxon>
    </lineage>
</organism>
<dbReference type="PANTHER" id="PTHR30273:SF2">
    <property type="entry name" value="PROTEIN FECR"/>
    <property type="match status" value="1"/>
</dbReference>
<accession>M4ZFA7</accession>